<accession>A0A239H5F5</accession>
<comment type="similarity">
    <text evidence="1">Belongs to the LysR transcriptional regulatory family.</text>
</comment>
<dbReference type="FunFam" id="1.10.10.10:FF:000001">
    <property type="entry name" value="LysR family transcriptional regulator"/>
    <property type="match status" value="1"/>
</dbReference>
<dbReference type="SUPFAM" id="SSF53850">
    <property type="entry name" value="Periplasmic binding protein-like II"/>
    <property type="match status" value="1"/>
</dbReference>
<keyword evidence="3" id="KW-0238">DNA-binding</keyword>
<keyword evidence="7" id="KW-1185">Reference proteome</keyword>
<dbReference type="SUPFAM" id="SSF46785">
    <property type="entry name" value="Winged helix' DNA-binding domain"/>
    <property type="match status" value="1"/>
</dbReference>
<dbReference type="InterPro" id="IPR036390">
    <property type="entry name" value="WH_DNA-bd_sf"/>
</dbReference>
<evidence type="ECO:0000256" key="1">
    <source>
        <dbReference type="ARBA" id="ARBA00009437"/>
    </source>
</evidence>
<feature type="domain" description="HTH lysR-type" evidence="5">
    <location>
        <begin position="2"/>
        <end position="61"/>
    </location>
</feature>
<dbReference type="InterPro" id="IPR036388">
    <property type="entry name" value="WH-like_DNA-bd_sf"/>
</dbReference>
<dbReference type="Proteomes" id="UP000242915">
    <property type="component" value="Unassembled WGS sequence"/>
</dbReference>
<evidence type="ECO:0000259" key="5">
    <source>
        <dbReference type="PROSITE" id="PS50931"/>
    </source>
</evidence>
<organism evidence="6 7">
    <name type="scientific">Pseudomonas segetis</name>
    <dbReference type="NCBI Taxonomy" id="298908"/>
    <lineage>
        <taxon>Bacteria</taxon>
        <taxon>Pseudomonadati</taxon>
        <taxon>Pseudomonadota</taxon>
        <taxon>Gammaproteobacteria</taxon>
        <taxon>Pseudomonadales</taxon>
        <taxon>Pseudomonadaceae</taxon>
        <taxon>Pseudomonas</taxon>
    </lineage>
</organism>
<protein>
    <submittedName>
        <fullName evidence="6">Transcriptional regulator, LysR family</fullName>
    </submittedName>
</protein>
<evidence type="ECO:0000313" key="6">
    <source>
        <dbReference type="EMBL" id="SNS76600.1"/>
    </source>
</evidence>
<evidence type="ECO:0000256" key="3">
    <source>
        <dbReference type="ARBA" id="ARBA00023125"/>
    </source>
</evidence>
<dbReference type="InterPro" id="IPR005119">
    <property type="entry name" value="LysR_subst-bd"/>
</dbReference>
<dbReference type="PANTHER" id="PTHR30579">
    <property type="entry name" value="TRANSCRIPTIONAL REGULATOR"/>
    <property type="match status" value="1"/>
</dbReference>
<dbReference type="PROSITE" id="PS50931">
    <property type="entry name" value="HTH_LYSR"/>
    <property type="match status" value="1"/>
</dbReference>
<keyword evidence="4" id="KW-0804">Transcription</keyword>
<dbReference type="AlphaFoldDB" id="A0A239H5F5"/>
<dbReference type="Pfam" id="PF03466">
    <property type="entry name" value="LysR_substrate"/>
    <property type="match status" value="1"/>
</dbReference>
<gene>
    <name evidence="6" type="ORF">SAMN05216255_3303</name>
</gene>
<dbReference type="GO" id="GO:0003700">
    <property type="term" value="F:DNA-binding transcription factor activity"/>
    <property type="evidence" value="ECO:0007669"/>
    <property type="project" value="InterPro"/>
</dbReference>
<dbReference type="PANTHER" id="PTHR30579:SF7">
    <property type="entry name" value="HTH-TYPE TRANSCRIPTIONAL REGULATOR LRHA-RELATED"/>
    <property type="match status" value="1"/>
</dbReference>
<evidence type="ECO:0000256" key="4">
    <source>
        <dbReference type="ARBA" id="ARBA00023163"/>
    </source>
</evidence>
<evidence type="ECO:0000256" key="2">
    <source>
        <dbReference type="ARBA" id="ARBA00023015"/>
    </source>
</evidence>
<dbReference type="InterPro" id="IPR050176">
    <property type="entry name" value="LTTR"/>
</dbReference>
<dbReference type="Gene3D" id="3.40.190.10">
    <property type="entry name" value="Periplasmic binding protein-like II"/>
    <property type="match status" value="2"/>
</dbReference>
<reference evidence="7" key="1">
    <citation type="submission" date="2017-06" db="EMBL/GenBank/DDBJ databases">
        <authorList>
            <person name="Varghese N."/>
            <person name="Submissions S."/>
        </authorList>
    </citation>
    <scope>NUCLEOTIDE SEQUENCE [LARGE SCALE GENOMIC DNA]</scope>
    <source>
        <strain evidence="7">CIP 108523</strain>
    </source>
</reference>
<sequence length="284" mass="31608">MLDLELLKTFVSVVDSGGFTRAGDRVNRTQSTISQQIKKLEEQLGRPLLIRHRASKSIQLTEDGERLLSYARRLVSLAMEASDMLNSQDMRGVASLGVPEDFPLDRLIELLTGFNQRFPDIRLDTRNGLSCELNEQLQRRELDLALIKRNIDQSAAIATWSERLEWVAGAQWQLQQQSIALVVYEQGCLYRERAIRALEAAGQRWHIAFCSQSLASIQAAVSANIGLSLLPSSAVRPEHRIVTDQLGLGTPPPTELALVASSRLLSNIQQCLADYLVEQMAGNS</sequence>
<dbReference type="PRINTS" id="PR00039">
    <property type="entry name" value="HTHLYSR"/>
</dbReference>
<dbReference type="GO" id="GO:0003677">
    <property type="term" value="F:DNA binding"/>
    <property type="evidence" value="ECO:0007669"/>
    <property type="project" value="UniProtKB-KW"/>
</dbReference>
<dbReference type="Pfam" id="PF00126">
    <property type="entry name" value="HTH_1"/>
    <property type="match status" value="1"/>
</dbReference>
<dbReference type="EMBL" id="FZOG01000004">
    <property type="protein sequence ID" value="SNS76600.1"/>
    <property type="molecule type" value="Genomic_DNA"/>
</dbReference>
<dbReference type="InterPro" id="IPR000847">
    <property type="entry name" value="LysR_HTH_N"/>
</dbReference>
<dbReference type="Gene3D" id="1.10.10.10">
    <property type="entry name" value="Winged helix-like DNA-binding domain superfamily/Winged helix DNA-binding domain"/>
    <property type="match status" value="1"/>
</dbReference>
<evidence type="ECO:0000313" key="7">
    <source>
        <dbReference type="Proteomes" id="UP000242915"/>
    </source>
</evidence>
<proteinExistence type="inferred from homology"/>
<name>A0A239H5F5_9PSED</name>
<keyword evidence="2" id="KW-0805">Transcription regulation</keyword>
<dbReference type="RefSeq" id="WP_089360560.1">
    <property type="nucleotide sequence ID" value="NZ_FZOG01000004.1"/>
</dbReference>